<dbReference type="EMBL" id="BARV01009221">
    <property type="protein sequence ID" value="GAI13798.1"/>
    <property type="molecule type" value="Genomic_DNA"/>
</dbReference>
<gene>
    <name evidence="1" type="ORF">S06H3_18264</name>
</gene>
<proteinExistence type="predicted"/>
<evidence type="ECO:0000313" key="1">
    <source>
        <dbReference type="EMBL" id="GAI13798.1"/>
    </source>
</evidence>
<accession>X1L494</accession>
<protein>
    <submittedName>
        <fullName evidence="1">Uncharacterized protein</fullName>
    </submittedName>
</protein>
<comment type="caution">
    <text evidence="1">The sequence shown here is derived from an EMBL/GenBank/DDBJ whole genome shotgun (WGS) entry which is preliminary data.</text>
</comment>
<name>X1L494_9ZZZZ</name>
<reference evidence="1" key="1">
    <citation type="journal article" date="2014" name="Front. Microbiol.">
        <title>High frequency of phylogenetically diverse reductive dehalogenase-homologous genes in deep subseafloor sedimentary metagenomes.</title>
        <authorList>
            <person name="Kawai M."/>
            <person name="Futagami T."/>
            <person name="Toyoda A."/>
            <person name="Takaki Y."/>
            <person name="Nishi S."/>
            <person name="Hori S."/>
            <person name="Arai W."/>
            <person name="Tsubouchi T."/>
            <person name="Morono Y."/>
            <person name="Uchiyama I."/>
            <person name="Ito T."/>
            <person name="Fujiyama A."/>
            <person name="Inagaki F."/>
            <person name="Takami H."/>
        </authorList>
    </citation>
    <scope>NUCLEOTIDE SEQUENCE</scope>
    <source>
        <strain evidence="1">Expedition CK06-06</strain>
    </source>
</reference>
<sequence>CNYSALSNFTAEHAENAKNKAFSYQWSAVGNLLKADD</sequence>
<organism evidence="1">
    <name type="scientific">marine sediment metagenome</name>
    <dbReference type="NCBI Taxonomy" id="412755"/>
    <lineage>
        <taxon>unclassified sequences</taxon>
        <taxon>metagenomes</taxon>
        <taxon>ecological metagenomes</taxon>
    </lineage>
</organism>
<dbReference type="AlphaFoldDB" id="X1L494"/>
<feature type="non-terminal residue" evidence="1">
    <location>
        <position position="1"/>
    </location>
</feature>